<dbReference type="Gene3D" id="1.10.510.10">
    <property type="entry name" value="Transferase(Phosphotransferase) domain 1"/>
    <property type="match status" value="1"/>
</dbReference>
<proteinExistence type="predicted"/>
<comment type="subunit">
    <text evidence="2">Component of the EKC/KEOPS complex composed of at least BUD32, CGI121, GON7, KAE1 and PCC1; the whole complex dimerizes.</text>
</comment>
<dbReference type="GO" id="GO:0004674">
    <property type="term" value="F:protein serine/threonine kinase activity"/>
    <property type="evidence" value="ECO:0007669"/>
    <property type="project" value="UniProtKB-EC"/>
</dbReference>
<dbReference type="GO" id="GO:0007165">
    <property type="term" value="P:signal transduction"/>
    <property type="evidence" value="ECO:0007669"/>
    <property type="project" value="TreeGrafter"/>
</dbReference>
<sequence length="94" mass="10573">EGITMLYSASIMHCDFSPRNMLLDEQLKLKIADFGCVSIDGSRSSIGGSARFYPPRVLTYERIEFGDDLFTLGSSIFKVLTRKPPYLDLSTCRI</sequence>
<dbReference type="OrthoDB" id="1668230at2759"/>
<evidence type="ECO:0000256" key="6">
    <source>
        <dbReference type="ARBA" id="ARBA00030980"/>
    </source>
</evidence>
<evidence type="ECO:0000256" key="5">
    <source>
        <dbReference type="ARBA" id="ARBA00019973"/>
    </source>
</evidence>
<dbReference type="GO" id="GO:0005524">
    <property type="term" value="F:ATP binding"/>
    <property type="evidence" value="ECO:0007669"/>
    <property type="project" value="InterPro"/>
</dbReference>
<dbReference type="InterPro" id="IPR011009">
    <property type="entry name" value="Kinase-like_dom_sf"/>
</dbReference>
<evidence type="ECO:0000256" key="2">
    <source>
        <dbReference type="ARBA" id="ARBA00011534"/>
    </source>
</evidence>
<gene>
    <name evidence="11" type="ORF">CERZMDRAFT_49035</name>
</gene>
<dbReference type="PANTHER" id="PTHR48011:SF5">
    <property type="entry name" value="PROTEIN KINASE DOMAIN-CONTAINING PROTEIN"/>
    <property type="match status" value="1"/>
</dbReference>
<evidence type="ECO:0000256" key="1">
    <source>
        <dbReference type="ARBA" id="ARBA00003747"/>
    </source>
</evidence>
<organism evidence="11 12">
    <name type="scientific">Cercospora zeae-maydis SCOH1-5</name>
    <dbReference type="NCBI Taxonomy" id="717836"/>
    <lineage>
        <taxon>Eukaryota</taxon>
        <taxon>Fungi</taxon>
        <taxon>Dikarya</taxon>
        <taxon>Ascomycota</taxon>
        <taxon>Pezizomycotina</taxon>
        <taxon>Dothideomycetes</taxon>
        <taxon>Dothideomycetidae</taxon>
        <taxon>Mycosphaerellales</taxon>
        <taxon>Mycosphaerellaceae</taxon>
        <taxon>Cercospora</taxon>
    </lineage>
</organism>
<evidence type="ECO:0000256" key="3">
    <source>
        <dbReference type="ARBA" id="ARBA00012513"/>
    </source>
</evidence>
<feature type="non-terminal residue" evidence="11">
    <location>
        <position position="1"/>
    </location>
</feature>
<comment type="catalytic activity">
    <reaction evidence="8">
        <text>L-threonyl-[protein] + ATP = O-phospho-L-threonyl-[protein] + ADP + H(+)</text>
        <dbReference type="Rhea" id="RHEA:46608"/>
        <dbReference type="Rhea" id="RHEA-COMP:11060"/>
        <dbReference type="Rhea" id="RHEA-COMP:11605"/>
        <dbReference type="ChEBI" id="CHEBI:15378"/>
        <dbReference type="ChEBI" id="CHEBI:30013"/>
        <dbReference type="ChEBI" id="CHEBI:30616"/>
        <dbReference type="ChEBI" id="CHEBI:61977"/>
        <dbReference type="ChEBI" id="CHEBI:456216"/>
        <dbReference type="EC" id="2.7.11.1"/>
    </reaction>
</comment>
<protein>
    <recommendedName>
        <fullName evidence="5">EKC/KEOPS complex subunit BUD32</fullName>
        <ecNumber evidence="3">2.7.11.1</ecNumber>
    </recommendedName>
    <alternativeName>
        <fullName evidence="6 7">Atypical Serine/threonine protein kinase BUD32</fullName>
    </alternativeName>
    <alternativeName>
        <fullName evidence="4">EKC/KEOPS complex subunit bud32</fullName>
    </alternativeName>
</protein>
<comment type="function">
    <text evidence="1">Component of the EKC/KEOPS complex that is required for the formation of a threonylcarbamoyl group on adenosine at position 37 (t(6)A37) in tRNAs that read codons beginning with adenine. The complex is probably involved in the transfer of the threonylcarbamoyl moiety of threonylcarbamoyl-AMP (TC-AMP) to the N6 group of A37. BUD32 has ATPase activity in the context of the EKC/KEOPS complex and likely plays a supporting role to the catalytic subunit KAE1. The EKC/KEOPS complex also promotes both telomere uncapping and telomere elongation. The complex is required for efficient recruitment of transcriptional coactivators.</text>
</comment>
<evidence type="ECO:0000313" key="12">
    <source>
        <dbReference type="Proteomes" id="UP000799539"/>
    </source>
</evidence>
<evidence type="ECO:0000313" key="11">
    <source>
        <dbReference type="EMBL" id="KAF2208472.1"/>
    </source>
</evidence>
<dbReference type="PANTHER" id="PTHR48011">
    <property type="entry name" value="CCR4-NOT TRANSCRIPTIONAL COMPLEX SUBUNIT CAF120-RELATED"/>
    <property type="match status" value="1"/>
</dbReference>
<dbReference type="InterPro" id="IPR008266">
    <property type="entry name" value="Tyr_kinase_AS"/>
</dbReference>
<evidence type="ECO:0000259" key="10">
    <source>
        <dbReference type="PROSITE" id="PS50011"/>
    </source>
</evidence>
<dbReference type="EC" id="2.7.11.1" evidence="3"/>
<dbReference type="SUPFAM" id="SSF56112">
    <property type="entry name" value="Protein kinase-like (PK-like)"/>
    <property type="match status" value="1"/>
</dbReference>
<dbReference type="PROSITE" id="PS50011">
    <property type="entry name" value="PROTEIN_KINASE_DOM"/>
    <property type="match status" value="1"/>
</dbReference>
<comment type="catalytic activity">
    <reaction evidence="9">
        <text>L-seryl-[protein] + ATP = O-phospho-L-seryl-[protein] + ADP + H(+)</text>
        <dbReference type="Rhea" id="RHEA:17989"/>
        <dbReference type="Rhea" id="RHEA-COMP:9863"/>
        <dbReference type="Rhea" id="RHEA-COMP:11604"/>
        <dbReference type="ChEBI" id="CHEBI:15378"/>
        <dbReference type="ChEBI" id="CHEBI:29999"/>
        <dbReference type="ChEBI" id="CHEBI:30616"/>
        <dbReference type="ChEBI" id="CHEBI:83421"/>
        <dbReference type="ChEBI" id="CHEBI:456216"/>
        <dbReference type="EC" id="2.7.11.1"/>
    </reaction>
</comment>
<keyword evidence="12" id="KW-1185">Reference proteome</keyword>
<dbReference type="AlphaFoldDB" id="A0A6A6F3U5"/>
<evidence type="ECO:0000256" key="9">
    <source>
        <dbReference type="ARBA" id="ARBA00048679"/>
    </source>
</evidence>
<evidence type="ECO:0000256" key="4">
    <source>
        <dbReference type="ARBA" id="ARBA00013948"/>
    </source>
</evidence>
<dbReference type="InterPro" id="IPR052751">
    <property type="entry name" value="Plant_MAPKKK"/>
</dbReference>
<accession>A0A6A6F3U5</accession>
<dbReference type="Pfam" id="PF00069">
    <property type="entry name" value="Pkinase"/>
    <property type="match status" value="1"/>
</dbReference>
<feature type="domain" description="Protein kinase" evidence="10">
    <location>
        <begin position="1"/>
        <end position="94"/>
    </location>
</feature>
<name>A0A6A6F3U5_9PEZI</name>
<dbReference type="InterPro" id="IPR000719">
    <property type="entry name" value="Prot_kinase_dom"/>
</dbReference>
<dbReference type="EMBL" id="ML992693">
    <property type="protein sequence ID" value="KAF2208472.1"/>
    <property type="molecule type" value="Genomic_DNA"/>
</dbReference>
<dbReference type="Proteomes" id="UP000799539">
    <property type="component" value="Unassembled WGS sequence"/>
</dbReference>
<evidence type="ECO:0000256" key="7">
    <source>
        <dbReference type="ARBA" id="ARBA00033194"/>
    </source>
</evidence>
<evidence type="ECO:0000256" key="8">
    <source>
        <dbReference type="ARBA" id="ARBA00047899"/>
    </source>
</evidence>
<dbReference type="PROSITE" id="PS00109">
    <property type="entry name" value="PROTEIN_KINASE_TYR"/>
    <property type="match status" value="1"/>
</dbReference>
<reference evidence="11" key="1">
    <citation type="journal article" date="2020" name="Stud. Mycol.">
        <title>101 Dothideomycetes genomes: a test case for predicting lifestyles and emergence of pathogens.</title>
        <authorList>
            <person name="Haridas S."/>
            <person name="Albert R."/>
            <person name="Binder M."/>
            <person name="Bloem J."/>
            <person name="Labutti K."/>
            <person name="Salamov A."/>
            <person name="Andreopoulos B."/>
            <person name="Baker S."/>
            <person name="Barry K."/>
            <person name="Bills G."/>
            <person name="Bluhm B."/>
            <person name="Cannon C."/>
            <person name="Castanera R."/>
            <person name="Culley D."/>
            <person name="Daum C."/>
            <person name="Ezra D."/>
            <person name="Gonzalez J."/>
            <person name="Henrissat B."/>
            <person name="Kuo A."/>
            <person name="Liang C."/>
            <person name="Lipzen A."/>
            <person name="Lutzoni F."/>
            <person name="Magnuson J."/>
            <person name="Mondo S."/>
            <person name="Nolan M."/>
            <person name="Ohm R."/>
            <person name="Pangilinan J."/>
            <person name="Park H.-J."/>
            <person name="Ramirez L."/>
            <person name="Alfaro M."/>
            <person name="Sun H."/>
            <person name="Tritt A."/>
            <person name="Yoshinaga Y."/>
            <person name="Zwiers L.-H."/>
            <person name="Turgeon B."/>
            <person name="Goodwin S."/>
            <person name="Spatafora J."/>
            <person name="Crous P."/>
            <person name="Grigoriev I."/>
        </authorList>
    </citation>
    <scope>NUCLEOTIDE SEQUENCE</scope>
    <source>
        <strain evidence="11">SCOH1-5</strain>
    </source>
</reference>